<dbReference type="PANTHER" id="PTHR42909:SF1">
    <property type="entry name" value="CARBOHYDRATE KINASE PFKB DOMAIN-CONTAINING PROTEIN"/>
    <property type="match status" value="1"/>
</dbReference>
<evidence type="ECO:0000313" key="6">
    <source>
        <dbReference type="EMBL" id="KAJ4437356.1"/>
    </source>
</evidence>
<dbReference type="InterPro" id="IPR022830">
    <property type="entry name" value="Indigdn_synthA-like"/>
</dbReference>
<keyword evidence="2" id="KW-0378">Hydrolase</keyword>
<dbReference type="Gene3D" id="3.40.1790.10">
    <property type="entry name" value="Indigoidine synthase domain"/>
    <property type="match status" value="1"/>
</dbReference>
<evidence type="ECO:0000256" key="3">
    <source>
        <dbReference type="ARBA" id="ARBA00023211"/>
    </source>
</evidence>
<gene>
    <name evidence="6" type="ORF">ANN_17497</name>
</gene>
<evidence type="ECO:0008006" key="8">
    <source>
        <dbReference type="Google" id="ProtNLM"/>
    </source>
</evidence>
<keyword evidence="7" id="KW-1185">Reference proteome</keyword>
<dbReference type="EMBL" id="JAJSOF020000021">
    <property type="protein sequence ID" value="KAJ4437356.1"/>
    <property type="molecule type" value="Genomic_DNA"/>
</dbReference>
<comment type="caution">
    <text evidence="6">The sequence shown here is derived from an EMBL/GenBank/DDBJ whole genome shotgun (WGS) entry which is preliminary data.</text>
</comment>
<name>A0ABQ8SUE4_PERAM</name>
<reference evidence="6 7" key="1">
    <citation type="journal article" date="2022" name="Allergy">
        <title>Genome assembly and annotation of Periplaneta americana reveal a comprehensive cockroach allergen profile.</title>
        <authorList>
            <person name="Wang L."/>
            <person name="Xiong Q."/>
            <person name="Saelim N."/>
            <person name="Wang L."/>
            <person name="Nong W."/>
            <person name="Wan A.T."/>
            <person name="Shi M."/>
            <person name="Liu X."/>
            <person name="Cao Q."/>
            <person name="Hui J.H.L."/>
            <person name="Sookrung N."/>
            <person name="Leung T.F."/>
            <person name="Tungtrongchitr A."/>
            <person name="Tsui S.K.W."/>
        </authorList>
    </citation>
    <scope>NUCLEOTIDE SEQUENCE [LARGE SCALE GENOMIC DNA]</scope>
    <source>
        <strain evidence="6">PWHHKU_190912</strain>
    </source>
</reference>
<proteinExistence type="predicted"/>
<dbReference type="SUPFAM" id="SSF110581">
    <property type="entry name" value="Indigoidine synthase A-like"/>
    <property type="match status" value="2"/>
</dbReference>
<evidence type="ECO:0000256" key="2">
    <source>
        <dbReference type="ARBA" id="ARBA00022801"/>
    </source>
</evidence>
<keyword evidence="4" id="KW-0456">Lyase</keyword>
<evidence type="ECO:0000256" key="5">
    <source>
        <dbReference type="ARBA" id="ARBA00023295"/>
    </source>
</evidence>
<sequence>MQIKMTHILRNRAAWYLLKRKMSRYNCSSCIDVSSDVSIALRNHRPVVALESTIITHGMPYPQNLEVAQQVEETVRKEVNSILVDIWIVNKDYAYDVGMNFAILKEKIGKAFKGAVPATIAIIGGRIKVGLDPEILADFASLNVPAIKTSRRDFPYVLSKGLNGGTTVAGTIMVANTVGIKVFATGGLGGVHRGGETTMDISTDLMELGRNSIAVVSSGIKSILDIEKTLEYLETQGVCVVTYGKNKNFPSFYTSNSGLESPYNVETPTEAAILINKLFEFRMNSGVLLAVPIPEEDAMEGSEIEEAINEALKEAKNRGIKGKEVTPFILNKVMNLTDGKSLTSSILNNNVKYGFCSLKSRKNVFHVELLVLSFTQTIYTRIQLGLYVL</sequence>
<evidence type="ECO:0000256" key="4">
    <source>
        <dbReference type="ARBA" id="ARBA00023239"/>
    </source>
</evidence>
<dbReference type="Pfam" id="PF04227">
    <property type="entry name" value="Indigoidine_A"/>
    <property type="match status" value="2"/>
</dbReference>
<evidence type="ECO:0000313" key="7">
    <source>
        <dbReference type="Proteomes" id="UP001148838"/>
    </source>
</evidence>
<evidence type="ECO:0000256" key="1">
    <source>
        <dbReference type="ARBA" id="ARBA00022723"/>
    </source>
</evidence>
<accession>A0ABQ8SUE4</accession>
<keyword evidence="3" id="KW-0464">Manganese</keyword>
<dbReference type="Proteomes" id="UP001148838">
    <property type="component" value="Unassembled WGS sequence"/>
</dbReference>
<dbReference type="InterPro" id="IPR007342">
    <property type="entry name" value="PsuG"/>
</dbReference>
<dbReference type="PANTHER" id="PTHR42909">
    <property type="entry name" value="ZGC:136858"/>
    <property type="match status" value="1"/>
</dbReference>
<protein>
    <recommendedName>
        <fullName evidence="8">Pseudouridine-5'-phosphate glycosidase</fullName>
    </recommendedName>
</protein>
<keyword evidence="5" id="KW-0326">Glycosidase</keyword>
<organism evidence="6 7">
    <name type="scientific">Periplaneta americana</name>
    <name type="common">American cockroach</name>
    <name type="synonym">Blatta americana</name>
    <dbReference type="NCBI Taxonomy" id="6978"/>
    <lineage>
        <taxon>Eukaryota</taxon>
        <taxon>Metazoa</taxon>
        <taxon>Ecdysozoa</taxon>
        <taxon>Arthropoda</taxon>
        <taxon>Hexapoda</taxon>
        <taxon>Insecta</taxon>
        <taxon>Pterygota</taxon>
        <taxon>Neoptera</taxon>
        <taxon>Polyneoptera</taxon>
        <taxon>Dictyoptera</taxon>
        <taxon>Blattodea</taxon>
        <taxon>Blattoidea</taxon>
        <taxon>Blattidae</taxon>
        <taxon>Blattinae</taxon>
        <taxon>Periplaneta</taxon>
    </lineage>
</organism>
<keyword evidence="1" id="KW-0479">Metal-binding</keyword>